<reference evidence="1 2" key="1">
    <citation type="submission" date="2022-03" db="EMBL/GenBank/DDBJ databases">
        <title>Luteimonas soily sp. nov., a novel bacterium isolated from the soil.</title>
        <authorList>
            <person name="Zhang X."/>
        </authorList>
    </citation>
    <scope>NUCLEOTIDE SEQUENCE [LARGE SCALE GENOMIC DNA]</scope>
    <source>
        <strain evidence="1 2">50</strain>
    </source>
</reference>
<accession>A0ABT0A5X3</accession>
<evidence type="ECO:0000313" key="1">
    <source>
        <dbReference type="EMBL" id="MCJ0826382.1"/>
    </source>
</evidence>
<sequence>MWMPSRAAARCGPPFADADLARRDERDYFHAEGRRLKATLRALLG</sequence>
<protein>
    <submittedName>
        <fullName evidence="1">Uncharacterized protein</fullName>
    </submittedName>
</protein>
<dbReference type="RefSeq" id="WP_243321781.1">
    <property type="nucleotide sequence ID" value="NZ_JALGCL010000003.1"/>
</dbReference>
<evidence type="ECO:0000313" key="2">
    <source>
        <dbReference type="Proteomes" id="UP001165423"/>
    </source>
</evidence>
<proteinExistence type="predicted"/>
<comment type="caution">
    <text evidence="1">The sequence shown here is derived from an EMBL/GenBank/DDBJ whole genome shotgun (WGS) entry which is preliminary data.</text>
</comment>
<name>A0ABT0A5X3_9GAMM</name>
<organism evidence="1 2">
    <name type="scientific">Cognatiluteimonas sedimenti</name>
    <dbReference type="NCBI Taxonomy" id="2927791"/>
    <lineage>
        <taxon>Bacteria</taxon>
        <taxon>Pseudomonadati</taxon>
        <taxon>Pseudomonadota</taxon>
        <taxon>Gammaproteobacteria</taxon>
        <taxon>Lysobacterales</taxon>
        <taxon>Lysobacteraceae</taxon>
        <taxon>Cognatiluteimonas</taxon>
    </lineage>
</organism>
<dbReference type="EMBL" id="JALGCL010000003">
    <property type="protein sequence ID" value="MCJ0826382.1"/>
    <property type="molecule type" value="Genomic_DNA"/>
</dbReference>
<keyword evidence="2" id="KW-1185">Reference proteome</keyword>
<gene>
    <name evidence="1" type="ORF">MQC88_10545</name>
</gene>
<dbReference type="Proteomes" id="UP001165423">
    <property type="component" value="Unassembled WGS sequence"/>
</dbReference>